<dbReference type="GO" id="GO:0004420">
    <property type="term" value="F:hydroxymethylglutaryl-CoA reductase (NADPH) activity"/>
    <property type="evidence" value="ECO:0007669"/>
    <property type="project" value="InterPro"/>
</dbReference>
<name>A0RZ62_CENSY</name>
<dbReference type="InterPro" id="IPR023076">
    <property type="entry name" value="HMG_CoA_Rdtase_CS"/>
</dbReference>
<keyword evidence="2 3" id="KW-0560">Oxidoreductase</keyword>
<sequence>MSSSAIPDFFKKDRAERIRLVKEHAGLTEEEARLLDGGISFAEADRMVENAIGTFALPLGIATNFAVNGRDVLVPMVIEEPSVVAAASRAAKAARIHGGFTAKATDPLVPGQIQVLGADMGRAAEGIRAASREILDTANACSSTLSKMGRGAREVTTREVGTDTGPMLLIELLVDVGDAMGANVVNSMCEAVAPVIERATGGEAVLRILSNYTTQRLARASAVFDGSMAGGPGIVGKMISAYQLARYDVYRAVTHNKGVMNGCIAVSGATGQDSRAIEAAAHAYAARSGRYTSLTEWSQDSQGNLVGSLEMPLSVGTVGGVTAVHPLARLCIKMTGASSAGELACVIVSAGLAQNFAALRALSAEGIQKGHMRLHARNVAAAAGATPDQIDGIAAKMAEEGDISPRRARELLDGP</sequence>
<dbReference type="InterPro" id="IPR004553">
    <property type="entry name" value="HMG_CoA_Rdtase_bac-typ"/>
</dbReference>
<dbReference type="GO" id="GO:0015936">
    <property type="term" value="P:coenzyme A metabolic process"/>
    <property type="evidence" value="ECO:0007669"/>
    <property type="project" value="InterPro"/>
</dbReference>
<dbReference type="InterPro" id="IPR023074">
    <property type="entry name" value="HMG_CoA_Rdtase_cat_sf"/>
</dbReference>
<proteinExistence type="inferred from homology"/>
<dbReference type="PROSITE" id="PS01192">
    <property type="entry name" value="HMG_COA_REDUCTASE_3"/>
    <property type="match status" value="1"/>
</dbReference>
<dbReference type="PROSITE" id="PS50065">
    <property type="entry name" value="HMG_COA_REDUCTASE_4"/>
    <property type="match status" value="1"/>
</dbReference>
<dbReference type="EnsemblBacteria" id="ABK78629">
    <property type="protein sequence ID" value="ABK78629"/>
    <property type="gene ID" value="CENSYa_2026"/>
</dbReference>
<dbReference type="STRING" id="414004.CENSYa_2026"/>
<dbReference type="EMBL" id="DP000238">
    <property type="protein sequence ID" value="ABK78629.1"/>
    <property type="molecule type" value="Genomic_DNA"/>
</dbReference>
<evidence type="ECO:0000313" key="4">
    <source>
        <dbReference type="EMBL" id="ABK78629.1"/>
    </source>
</evidence>
<evidence type="ECO:0000256" key="3">
    <source>
        <dbReference type="RuleBase" id="RU361219"/>
    </source>
</evidence>
<dbReference type="CDD" id="cd00644">
    <property type="entry name" value="HMG-CoA_reductase_classII"/>
    <property type="match status" value="1"/>
</dbReference>
<dbReference type="PANTHER" id="PTHR10572">
    <property type="entry name" value="3-HYDROXY-3-METHYLGLUTARYL-COENZYME A REDUCTASE"/>
    <property type="match status" value="1"/>
</dbReference>
<dbReference type="PRINTS" id="PR00071">
    <property type="entry name" value="HMGCOARDTASE"/>
</dbReference>
<protein>
    <recommendedName>
        <fullName evidence="3">3-hydroxy-3-methylglutaryl coenzyme A reductase</fullName>
        <shortName evidence="3">HMG-CoA reductase</shortName>
    </recommendedName>
</protein>
<reference evidence="4 5" key="1">
    <citation type="journal article" date="2006" name="Proc. Natl. Acad. Sci. U.S.A.">
        <title>Genomic analysis of the uncultivated marine crenarchaeote Cenarchaeum symbiosum.</title>
        <authorList>
            <person name="Hallam S.J."/>
            <person name="Konstantinidis K.T."/>
            <person name="Putnam N."/>
            <person name="Schleper C."/>
            <person name="Watanabe Y."/>
            <person name="Sugahara J."/>
            <person name="Preston C."/>
            <person name="de la Torre J."/>
            <person name="Richardson P.M."/>
            <person name="DeLong E.F."/>
        </authorList>
    </citation>
    <scope>NUCLEOTIDE SEQUENCE [LARGE SCALE GENOMIC DNA]</scope>
    <source>
        <strain evidence="5">A</strain>
    </source>
</reference>
<keyword evidence="5" id="KW-1185">Reference proteome</keyword>
<dbReference type="InterPro" id="IPR009029">
    <property type="entry name" value="HMG_CoA_Rdtase_sub-bd_dom_sf"/>
</dbReference>
<dbReference type="PANTHER" id="PTHR10572:SF24">
    <property type="entry name" value="3-HYDROXY-3-METHYLGLUTARYL-COENZYME A REDUCTASE"/>
    <property type="match status" value="1"/>
</dbReference>
<dbReference type="PATRIC" id="fig|414004.10.peg.1857"/>
<dbReference type="NCBIfam" id="TIGR00532">
    <property type="entry name" value="HMG_CoA_R_NAD"/>
    <property type="match status" value="1"/>
</dbReference>
<dbReference type="InterPro" id="IPR002202">
    <property type="entry name" value="HMG_CoA_Rdtase"/>
</dbReference>
<accession>A0RZ62</accession>
<dbReference type="KEGG" id="csy:CENSYa_2026"/>
<dbReference type="Pfam" id="PF00368">
    <property type="entry name" value="HMG-CoA_red"/>
    <property type="match status" value="1"/>
</dbReference>
<dbReference type="SUPFAM" id="SSF55035">
    <property type="entry name" value="NAD-binding domain of HMG-CoA reductase"/>
    <property type="match status" value="1"/>
</dbReference>
<comment type="similarity">
    <text evidence="1 3">Belongs to the HMG-CoA reductase family.</text>
</comment>
<evidence type="ECO:0000256" key="1">
    <source>
        <dbReference type="ARBA" id="ARBA00007661"/>
    </source>
</evidence>
<dbReference type="InterPro" id="IPR009023">
    <property type="entry name" value="HMG_CoA_Rdtase_NAD(P)-bd_sf"/>
</dbReference>
<evidence type="ECO:0000313" key="5">
    <source>
        <dbReference type="Proteomes" id="UP000000758"/>
    </source>
</evidence>
<dbReference type="Gene3D" id="1.10.8.660">
    <property type="match status" value="1"/>
</dbReference>
<organism evidence="4 5">
    <name type="scientific">Cenarchaeum symbiosum (strain A)</name>
    <dbReference type="NCBI Taxonomy" id="414004"/>
    <lineage>
        <taxon>Archaea</taxon>
        <taxon>Nitrososphaerota</taxon>
        <taxon>Candidatus Cenarchaeales</taxon>
        <taxon>Candidatus Cenarchaeaceae</taxon>
        <taxon>Candidatus Cenarchaeum</taxon>
    </lineage>
</organism>
<dbReference type="SUPFAM" id="SSF56542">
    <property type="entry name" value="Substrate-binding domain of HMG-CoA reductase"/>
    <property type="match status" value="1"/>
</dbReference>
<dbReference type="HOGENOM" id="CLU_033422_0_0_2"/>
<evidence type="ECO:0000256" key="2">
    <source>
        <dbReference type="ARBA" id="ARBA00023002"/>
    </source>
</evidence>
<dbReference type="AlphaFoldDB" id="A0RZ62"/>
<dbReference type="Proteomes" id="UP000000758">
    <property type="component" value="Chromosome"/>
</dbReference>
<dbReference type="Gene3D" id="3.90.770.10">
    <property type="entry name" value="3-hydroxy-3-methylglutaryl-coenzyme A Reductase, Chain A, domain 2"/>
    <property type="match status" value="2"/>
</dbReference>
<gene>
    <name evidence="4" type="ordered locus">CENSYa_2026</name>
</gene>